<name>A0AAP0IPK3_9MAGN</name>
<evidence type="ECO:0000313" key="1">
    <source>
        <dbReference type="EMBL" id="KAK9119414.1"/>
    </source>
</evidence>
<organism evidence="1 2">
    <name type="scientific">Stephania cephalantha</name>
    <dbReference type="NCBI Taxonomy" id="152367"/>
    <lineage>
        <taxon>Eukaryota</taxon>
        <taxon>Viridiplantae</taxon>
        <taxon>Streptophyta</taxon>
        <taxon>Embryophyta</taxon>
        <taxon>Tracheophyta</taxon>
        <taxon>Spermatophyta</taxon>
        <taxon>Magnoliopsida</taxon>
        <taxon>Ranunculales</taxon>
        <taxon>Menispermaceae</taxon>
        <taxon>Menispermoideae</taxon>
        <taxon>Cissampelideae</taxon>
        <taxon>Stephania</taxon>
    </lineage>
</organism>
<evidence type="ECO:0000313" key="2">
    <source>
        <dbReference type="Proteomes" id="UP001419268"/>
    </source>
</evidence>
<accession>A0AAP0IPK3</accession>
<dbReference type="Proteomes" id="UP001419268">
    <property type="component" value="Unassembled WGS sequence"/>
</dbReference>
<dbReference type="EMBL" id="JBBNAG010000007">
    <property type="protein sequence ID" value="KAK9119414.1"/>
    <property type="molecule type" value="Genomic_DNA"/>
</dbReference>
<gene>
    <name evidence="1" type="ORF">Scep_017507</name>
</gene>
<protein>
    <submittedName>
        <fullName evidence="1">Uncharacterized protein</fullName>
    </submittedName>
</protein>
<proteinExistence type="predicted"/>
<dbReference type="AlphaFoldDB" id="A0AAP0IPK3"/>
<reference evidence="1 2" key="1">
    <citation type="submission" date="2024-01" db="EMBL/GenBank/DDBJ databases">
        <title>Genome assemblies of Stephania.</title>
        <authorList>
            <person name="Yang L."/>
        </authorList>
    </citation>
    <scope>NUCLEOTIDE SEQUENCE [LARGE SCALE GENOMIC DNA]</scope>
    <source>
        <strain evidence="1">JXDWG</strain>
        <tissue evidence="1">Leaf</tissue>
    </source>
</reference>
<sequence>MGGGERVTACDIAGTSTEAFLDFTLHFTPALPSKSREVQLQQEASLKCRYPNRLP</sequence>
<keyword evidence="2" id="KW-1185">Reference proteome</keyword>
<comment type="caution">
    <text evidence="1">The sequence shown here is derived from an EMBL/GenBank/DDBJ whole genome shotgun (WGS) entry which is preliminary data.</text>
</comment>